<sequence length="45" mass="5594">MMEKGTARCFIANSIIDTRILKWRMWFEMEIIRDVSRMIFHHHLE</sequence>
<name>A0ABS6G0T1_9FIRM</name>
<evidence type="ECO:0000313" key="1">
    <source>
        <dbReference type="EMBL" id="MBU5675317.1"/>
    </source>
</evidence>
<proteinExistence type="predicted"/>
<dbReference type="RefSeq" id="WP_216414808.1">
    <property type="nucleotide sequence ID" value="NZ_JAHLQK010000001.1"/>
</dbReference>
<comment type="caution">
    <text evidence="1">The sequence shown here is derived from an EMBL/GenBank/DDBJ whole genome shotgun (WGS) entry which is preliminary data.</text>
</comment>
<protein>
    <submittedName>
        <fullName evidence="1">Uncharacterized protein</fullName>
    </submittedName>
</protein>
<gene>
    <name evidence="1" type="ORF">KQI88_02670</name>
</gene>
<accession>A0ABS6G0T1</accession>
<evidence type="ECO:0000313" key="2">
    <source>
        <dbReference type="Proteomes" id="UP000779508"/>
    </source>
</evidence>
<dbReference type="Proteomes" id="UP000779508">
    <property type="component" value="Unassembled WGS sequence"/>
</dbReference>
<reference evidence="1 2" key="1">
    <citation type="submission" date="2021-06" db="EMBL/GenBank/DDBJ databases">
        <authorList>
            <person name="Sun Q."/>
            <person name="Li D."/>
        </authorList>
    </citation>
    <scope>NUCLEOTIDE SEQUENCE [LARGE SCALE GENOMIC DNA]</scope>
    <source>
        <strain evidence="1 2">MSJ-5</strain>
    </source>
</reference>
<keyword evidence="2" id="KW-1185">Reference proteome</keyword>
<organism evidence="1 2">
    <name type="scientific">Alkaliphilus flagellatus</name>
    <dbReference type="NCBI Taxonomy" id="2841507"/>
    <lineage>
        <taxon>Bacteria</taxon>
        <taxon>Bacillati</taxon>
        <taxon>Bacillota</taxon>
        <taxon>Clostridia</taxon>
        <taxon>Peptostreptococcales</taxon>
        <taxon>Natronincolaceae</taxon>
        <taxon>Alkaliphilus</taxon>
    </lineage>
</organism>
<dbReference type="EMBL" id="JAHLQK010000001">
    <property type="protein sequence ID" value="MBU5675317.1"/>
    <property type="molecule type" value="Genomic_DNA"/>
</dbReference>